<dbReference type="AlphaFoldDB" id="A0A9P4S1A2"/>
<dbReference type="GO" id="GO:0031507">
    <property type="term" value="P:heterochromatin formation"/>
    <property type="evidence" value="ECO:0007669"/>
    <property type="project" value="TreeGrafter"/>
</dbReference>
<gene>
    <name evidence="9" type="ORF">M501DRAFT_944471</name>
</gene>
<dbReference type="InterPro" id="IPR045318">
    <property type="entry name" value="EZH1/2-like"/>
</dbReference>
<evidence type="ECO:0000256" key="5">
    <source>
        <dbReference type="ARBA" id="ARBA00023163"/>
    </source>
</evidence>
<keyword evidence="3" id="KW-0949">S-adenosyl-L-methionine</keyword>
<dbReference type="Gene3D" id="2.170.270.10">
    <property type="entry name" value="SET domain"/>
    <property type="match status" value="1"/>
</dbReference>
<dbReference type="InterPro" id="IPR041355">
    <property type="entry name" value="Pre-SET_CXC"/>
</dbReference>
<dbReference type="GO" id="GO:0003682">
    <property type="term" value="F:chromatin binding"/>
    <property type="evidence" value="ECO:0007669"/>
    <property type="project" value="TreeGrafter"/>
</dbReference>
<dbReference type="Pfam" id="PF18264">
    <property type="entry name" value="preSET_CXC"/>
    <property type="match status" value="1"/>
</dbReference>
<comment type="catalytic activity">
    <reaction evidence="6">
        <text>L-lysyl(27)-[histone H3] + 3 S-adenosyl-L-methionine = N(6),N(6),N(6)-trimethyl-L-lysyl(27)-[histone H3] + 3 S-adenosyl-L-homocysteine + 3 H(+)</text>
        <dbReference type="Rhea" id="RHEA:60292"/>
        <dbReference type="Rhea" id="RHEA-COMP:15535"/>
        <dbReference type="Rhea" id="RHEA-COMP:15548"/>
        <dbReference type="ChEBI" id="CHEBI:15378"/>
        <dbReference type="ChEBI" id="CHEBI:29969"/>
        <dbReference type="ChEBI" id="CHEBI:57856"/>
        <dbReference type="ChEBI" id="CHEBI:59789"/>
        <dbReference type="ChEBI" id="CHEBI:61961"/>
        <dbReference type="EC" id="2.1.1.356"/>
    </reaction>
</comment>
<evidence type="ECO:0000259" key="7">
    <source>
        <dbReference type="PROSITE" id="PS50280"/>
    </source>
</evidence>
<dbReference type="SUPFAM" id="SSF82199">
    <property type="entry name" value="SET domain"/>
    <property type="match status" value="1"/>
</dbReference>
<keyword evidence="5" id="KW-0804">Transcription</keyword>
<dbReference type="PANTHER" id="PTHR45747">
    <property type="entry name" value="HISTONE-LYSINE N-METHYLTRANSFERASE E(Z)"/>
    <property type="match status" value="1"/>
</dbReference>
<keyword evidence="1" id="KW-0489">Methyltransferase</keyword>
<reference evidence="9" key="1">
    <citation type="journal article" date="2020" name="Stud. Mycol.">
        <title>101 Dothideomycetes genomes: a test case for predicting lifestyles and emergence of pathogens.</title>
        <authorList>
            <person name="Haridas S."/>
            <person name="Albert R."/>
            <person name="Binder M."/>
            <person name="Bloem J."/>
            <person name="Labutti K."/>
            <person name="Salamov A."/>
            <person name="Andreopoulos B."/>
            <person name="Baker S."/>
            <person name="Barry K."/>
            <person name="Bills G."/>
            <person name="Bluhm B."/>
            <person name="Cannon C."/>
            <person name="Castanera R."/>
            <person name="Culley D."/>
            <person name="Daum C."/>
            <person name="Ezra D."/>
            <person name="Gonzalez J."/>
            <person name="Henrissat B."/>
            <person name="Kuo A."/>
            <person name="Liang C."/>
            <person name="Lipzen A."/>
            <person name="Lutzoni F."/>
            <person name="Magnuson J."/>
            <person name="Mondo S."/>
            <person name="Nolan M."/>
            <person name="Ohm R."/>
            <person name="Pangilinan J."/>
            <person name="Park H.-J."/>
            <person name="Ramirez L."/>
            <person name="Alfaro M."/>
            <person name="Sun H."/>
            <person name="Tritt A."/>
            <person name="Yoshinaga Y."/>
            <person name="Zwiers L.-H."/>
            <person name="Turgeon B."/>
            <person name="Goodwin S."/>
            <person name="Spatafora J."/>
            <person name="Crous P."/>
            <person name="Grigoriev I."/>
        </authorList>
    </citation>
    <scope>NUCLEOTIDE SEQUENCE</scope>
    <source>
        <strain evidence="9">CBS 101060</strain>
    </source>
</reference>
<dbReference type="InterPro" id="IPR026489">
    <property type="entry name" value="CXC_dom"/>
</dbReference>
<evidence type="ECO:0000256" key="3">
    <source>
        <dbReference type="ARBA" id="ARBA00022691"/>
    </source>
</evidence>
<dbReference type="PROSITE" id="PS51633">
    <property type="entry name" value="CXC"/>
    <property type="match status" value="1"/>
</dbReference>
<feature type="domain" description="SET" evidence="7">
    <location>
        <begin position="120"/>
        <end position="238"/>
    </location>
</feature>
<comment type="caution">
    <text evidence="9">The sequence shown here is derived from an EMBL/GenBank/DDBJ whole genome shotgun (WGS) entry which is preliminary data.</text>
</comment>
<keyword evidence="4" id="KW-0805">Transcription regulation</keyword>
<evidence type="ECO:0000313" key="10">
    <source>
        <dbReference type="Proteomes" id="UP000799429"/>
    </source>
</evidence>
<name>A0A9P4S1A2_9PEZI</name>
<dbReference type="GO" id="GO:0140951">
    <property type="term" value="F:histone H3K27 trimethyltransferase activity"/>
    <property type="evidence" value="ECO:0007669"/>
    <property type="project" value="UniProtKB-EC"/>
</dbReference>
<evidence type="ECO:0000256" key="6">
    <source>
        <dbReference type="ARBA" id="ARBA00048568"/>
    </source>
</evidence>
<evidence type="ECO:0000313" key="9">
    <source>
        <dbReference type="EMBL" id="KAF2834304.1"/>
    </source>
</evidence>
<feature type="domain" description="CXC" evidence="8">
    <location>
        <begin position="1"/>
        <end position="105"/>
    </location>
</feature>
<keyword evidence="2" id="KW-0808">Transferase</keyword>
<dbReference type="InterPro" id="IPR046341">
    <property type="entry name" value="SET_dom_sf"/>
</dbReference>
<organism evidence="9 10">
    <name type="scientific">Patellaria atrata CBS 101060</name>
    <dbReference type="NCBI Taxonomy" id="1346257"/>
    <lineage>
        <taxon>Eukaryota</taxon>
        <taxon>Fungi</taxon>
        <taxon>Dikarya</taxon>
        <taxon>Ascomycota</taxon>
        <taxon>Pezizomycotina</taxon>
        <taxon>Dothideomycetes</taxon>
        <taxon>Dothideomycetes incertae sedis</taxon>
        <taxon>Patellariales</taxon>
        <taxon>Patellariaceae</taxon>
        <taxon>Patellaria</taxon>
    </lineage>
</organism>
<dbReference type="EMBL" id="MU006121">
    <property type="protein sequence ID" value="KAF2834304.1"/>
    <property type="molecule type" value="Genomic_DNA"/>
</dbReference>
<keyword evidence="10" id="KW-1185">Reference proteome</keyword>
<sequence length="242" mass="27372">MFKSKTLLHDKRPTFYPCNHVGNCEANLCSCYGDNVVCEKHCCCARSCSRRFKGCRCIAKGRRVCWMDDNCDCYRLNRECDPDLCGSCGVVDALDPTKVYEEPGLKTQCSNCALQRGVPSRLLTGISEVQGFGLYTGEPIKANQFLGEYKGEVLARIEGERRLVIYQHLKANYLFKLNEEQDIDAARMGNKTRFINNSKKEDTINCYPKVLLCNTEARIGLFAKKDLQAGEELFFDYGCVSN</sequence>
<proteinExistence type="predicted"/>
<evidence type="ECO:0000259" key="8">
    <source>
        <dbReference type="PROSITE" id="PS51633"/>
    </source>
</evidence>
<dbReference type="GO" id="GO:0032259">
    <property type="term" value="P:methylation"/>
    <property type="evidence" value="ECO:0007669"/>
    <property type="project" value="UniProtKB-KW"/>
</dbReference>
<protein>
    <submittedName>
        <fullName evidence="9">SET domain-containing protein</fullName>
    </submittedName>
</protein>
<dbReference type="Pfam" id="PF00856">
    <property type="entry name" value="SET"/>
    <property type="match status" value="1"/>
</dbReference>
<dbReference type="GO" id="GO:0005634">
    <property type="term" value="C:nucleus"/>
    <property type="evidence" value="ECO:0007669"/>
    <property type="project" value="TreeGrafter"/>
</dbReference>
<dbReference type="OrthoDB" id="6141102at2759"/>
<dbReference type="PANTHER" id="PTHR45747:SF4">
    <property type="entry name" value="HISTONE-LYSINE N-METHYLTRANSFERASE E(Z)"/>
    <property type="match status" value="1"/>
</dbReference>
<evidence type="ECO:0000256" key="4">
    <source>
        <dbReference type="ARBA" id="ARBA00023015"/>
    </source>
</evidence>
<accession>A0A9P4S1A2</accession>
<evidence type="ECO:0000256" key="1">
    <source>
        <dbReference type="ARBA" id="ARBA00022603"/>
    </source>
</evidence>
<evidence type="ECO:0000256" key="2">
    <source>
        <dbReference type="ARBA" id="ARBA00022679"/>
    </source>
</evidence>
<dbReference type="InterPro" id="IPR001214">
    <property type="entry name" value="SET_dom"/>
</dbReference>
<dbReference type="SMART" id="SM00317">
    <property type="entry name" value="SET"/>
    <property type="match status" value="1"/>
</dbReference>
<dbReference type="PROSITE" id="PS50280">
    <property type="entry name" value="SET"/>
    <property type="match status" value="1"/>
</dbReference>
<dbReference type="Proteomes" id="UP000799429">
    <property type="component" value="Unassembled WGS sequence"/>
</dbReference>